<organism evidence="4 5">
    <name type="scientific">Halapricum desulfuricans</name>
    <dbReference type="NCBI Taxonomy" id="2841257"/>
    <lineage>
        <taxon>Archaea</taxon>
        <taxon>Methanobacteriati</taxon>
        <taxon>Methanobacteriota</taxon>
        <taxon>Stenosarchaea group</taxon>
        <taxon>Halobacteria</taxon>
        <taxon>Halobacteriales</taxon>
        <taxon>Haloarculaceae</taxon>
        <taxon>Halapricum</taxon>
    </lineage>
</organism>
<gene>
    <name evidence="4" type="ORF">HSR121_0115</name>
</gene>
<feature type="transmembrane region" description="Helical" evidence="2">
    <location>
        <begin position="311"/>
        <end position="331"/>
    </location>
</feature>
<dbReference type="GeneID" id="68853776"/>
<name>A0A897N2C2_9EURY</name>
<keyword evidence="2" id="KW-0472">Membrane</keyword>
<dbReference type="Proteomes" id="UP000663525">
    <property type="component" value="Chromosome"/>
</dbReference>
<feature type="transmembrane region" description="Helical" evidence="2">
    <location>
        <begin position="338"/>
        <end position="361"/>
    </location>
</feature>
<dbReference type="RefSeq" id="WP_229113943.1">
    <property type="nucleotide sequence ID" value="NZ_CP064787.1"/>
</dbReference>
<dbReference type="PANTHER" id="PTHR16779">
    <property type="entry name" value="BETA-1,4-MANNOSYLTRANSFERASE EGH"/>
    <property type="match status" value="1"/>
</dbReference>
<dbReference type="AlphaFoldDB" id="A0A897N2C2"/>
<dbReference type="PANTHER" id="PTHR16779:SF1">
    <property type="entry name" value="BETA-1,4-MANNOSYLTRANSFERASE EGH"/>
    <property type="match status" value="1"/>
</dbReference>
<dbReference type="InterPro" id="IPR001173">
    <property type="entry name" value="Glyco_trans_2-like"/>
</dbReference>
<sequence>MIEFFLSNPLVGTVVLGLWIALVLYGFSALWWLFEAVVLARGGSVGPDDVEWDLSDVQVRVMTIDAEAVVQGTVASIPDEIEDVHVVAEAPIDVEGATVHVVPESFECAATNKGRAVEWARRNVPCSKEYVLYLDEDTIVTDFHGLPDADVVQFTEKPLYTGSRIAYLSEVFRVGYQFEQFGFHRLRYPLYAWGGGVAIRKSLEDEITWDRATITEDTNFIWKAADRRDISFAVLDTRFRNQAPPSIRSMIKQRRRWISGTRADGGLLPLRYRPLYHTRIVAWALSPLVPFLVVAAVAFPGTAPGMGYYELFSLALLGMLFVYMLAGSFGYRKSPLLWPLYLALTPVAFVPHSLGALWGLLSPVETFEVTEKVEPETVEAVNDDLSEGDIADHDGTGRLRDRSGFDSSLFGDD</sequence>
<evidence type="ECO:0000313" key="5">
    <source>
        <dbReference type="Proteomes" id="UP000663525"/>
    </source>
</evidence>
<evidence type="ECO:0000259" key="3">
    <source>
        <dbReference type="Pfam" id="PF13632"/>
    </source>
</evidence>
<dbReference type="Pfam" id="PF13632">
    <property type="entry name" value="Glyco_trans_2_3"/>
    <property type="match status" value="1"/>
</dbReference>
<dbReference type="EMBL" id="CP064787">
    <property type="protein sequence ID" value="QSG04476.1"/>
    <property type="molecule type" value="Genomic_DNA"/>
</dbReference>
<dbReference type="InterPro" id="IPR029044">
    <property type="entry name" value="Nucleotide-diphossugar_trans"/>
</dbReference>
<evidence type="ECO:0000256" key="1">
    <source>
        <dbReference type="SAM" id="MobiDB-lite"/>
    </source>
</evidence>
<dbReference type="SUPFAM" id="SSF53448">
    <property type="entry name" value="Nucleotide-diphospho-sugar transferases"/>
    <property type="match status" value="1"/>
</dbReference>
<dbReference type="InterPro" id="IPR027389">
    <property type="entry name" value="B_mannosylTrfase_Bre-3/Egh"/>
</dbReference>
<protein>
    <submittedName>
        <fullName evidence="4">Glycosyl transferase family 2</fullName>
    </submittedName>
</protein>
<reference evidence="4" key="1">
    <citation type="submission" date="2020-11" db="EMBL/GenBank/DDBJ databases">
        <title>Carbohydrate-dependent, anaerobic sulfur respiration: A novel catabolism in halophilic archaea.</title>
        <authorList>
            <person name="Sorokin D.Y."/>
            <person name="Messina E."/>
            <person name="Smedile F."/>
            <person name="La Cono V."/>
            <person name="Hallsworth J.E."/>
            <person name="Yakimov M.M."/>
        </authorList>
    </citation>
    <scope>NUCLEOTIDE SEQUENCE</scope>
    <source>
        <strain evidence="4">HSR12-1</strain>
    </source>
</reference>
<feature type="transmembrane region" description="Helical" evidence="2">
    <location>
        <begin position="280"/>
        <end position="299"/>
    </location>
</feature>
<keyword evidence="2" id="KW-0812">Transmembrane</keyword>
<feature type="compositionally biased region" description="Basic and acidic residues" evidence="1">
    <location>
        <begin position="390"/>
        <end position="404"/>
    </location>
</feature>
<evidence type="ECO:0000313" key="4">
    <source>
        <dbReference type="EMBL" id="QSG04476.1"/>
    </source>
</evidence>
<keyword evidence="2" id="KW-1133">Transmembrane helix</keyword>
<evidence type="ECO:0000256" key="2">
    <source>
        <dbReference type="SAM" id="Phobius"/>
    </source>
</evidence>
<feature type="domain" description="Glycosyltransferase 2-like" evidence="3">
    <location>
        <begin position="130"/>
        <end position="324"/>
    </location>
</feature>
<dbReference type="GO" id="GO:0019187">
    <property type="term" value="F:beta-1,4-mannosyltransferase activity"/>
    <property type="evidence" value="ECO:0007669"/>
    <property type="project" value="InterPro"/>
</dbReference>
<feature type="transmembrane region" description="Helical" evidence="2">
    <location>
        <begin position="12"/>
        <end position="34"/>
    </location>
</feature>
<proteinExistence type="predicted"/>
<keyword evidence="4" id="KW-0808">Transferase</keyword>
<dbReference type="GO" id="GO:0005737">
    <property type="term" value="C:cytoplasm"/>
    <property type="evidence" value="ECO:0007669"/>
    <property type="project" value="TreeGrafter"/>
</dbReference>
<accession>A0A897N2C2</accession>
<feature type="region of interest" description="Disordered" evidence="1">
    <location>
        <begin position="384"/>
        <end position="413"/>
    </location>
</feature>